<evidence type="ECO:0000256" key="1">
    <source>
        <dbReference type="SAM" id="SignalP"/>
    </source>
</evidence>
<sequence>MKKLLLILFVALLQSCATVYHEAVYSIDFRDYVEKGFMISPTDTGFDYTPLAQLEVDFYIGKIVTDEDKDGLEKGVGGYYPTSKRMMDKVVDKAKMLGADGIVCFKVQYFPQTKYSQAFYQATGVAVKVKK</sequence>
<evidence type="ECO:0000313" key="3">
    <source>
        <dbReference type="Proteomes" id="UP001200843"/>
    </source>
</evidence>
<comment type="caution">
    <text evidence="2">The sequence shown here is derived from an EMBL/GenBank/DDBJ whole genome shotgun (WGS) entry which is preliminary data.</text>
</comment>
<protein>
    <recommendedName>
        <fullName evidence="4">Lipoprotein</fullName>
    </recommendedName>
</protein>
<dbReference type="EMBL" id="JAKNGO010000031">
    <property type="protein sequence ID" value="MCG4689618.1"/>
    <property type="molecule type" value="Genomic_DNA"/>
</dbReference>
<dbReference type="Proteomes" id="UP001200843">
    <property type="component" value="Unassembled WGS sequence"/>
</dbReference>
<proteinExistence type="predicted"/>
<dbReference type="RefSeq" id="WP_117884538.1">
    <property type="nucleotide sequence ID" value="NZ_JADMQI010000015.1"/>
</dbReference>
<evidence type="ECO:0000313" key="2">
    <source>
        <dbReference type="EMBL" id="MCG4689618.1"/>
    </source>
</evidence>
<name>A0AAW5BMR0_PHOVU</name>
<feature type="chain" id="PRO_5043733685" description="Lipoprotein" evidence="1">
    <location>
        <begin position="23"/>
        <end position="131"/>
    </location>
</feature>
<dbReference type="PROSITE" id="PS51257">
    <property type="entry name" value="PROKAR_LIPOPROTEIN"/>
    <property type="match status" value="1"/>
</dbReference>
<keyword evidence="1" id="KW-0732">Signal</keyword>
<gene>
    <name evidence="2" type="ORF">L0N01_13480</name>
</gene>
<accession>A0AAW5BMR0</accession>
<reference evidence="2" key="1">
    <citation type="submission" date="2022-01" db="EMBL/GenBank/DDBJ databases">
        <title>Collection of gut derived symbiotic bacterial strains cultured from healthy donors.</title>
        <authorList>
            <person name="Lin H."/>
            <person name="Kohout C."/>
            <person name="Waligurski E."/>
            <person name="Pamer E.G."/>
        </authorList>
    </citation>
    <scope>NUCLEOTIDE SEQUENCE</scope>
    <source>
        <strain evidence="2">DFI.6.72</strain>
    </source>
</reference>
<evidence type="ECO:0008006" key="4">
    <source>
        <dbReference type="Google" id="ProtNLM"/>
    </source>
</evidence>
<feature type="signal peptide" evidence="1">
    <location>
        <begin position="1"/>
        <end position="22"/>
    </location>
</feature>
<organism evidence="2 3">
    <name type="scientific">Phocaeicola vulgatus</name>
    <name type="common">Bacteroides vulgatus</name>
    <dbReference type="NCBI Taxonomy" id="821"/>
    <lineage>
        <taxon>Bacteria</taxon>
        <taxon>Pseudomonadati</taxon>
        <taxon>Bacteroidota</taxon>
        <taxon>Bacteroidia</taxon>
        <taxon>Bacteroidales</taxon>
        <taxon>Bacteroidaceae</taxon>
        <taxon>Phocaeicola</taxon>
    </lineage>
</organism>
<dbReference type="AlphaFoldDB" id="A0AAW5BMR0"/>